<dbReference type="InterPro" id="IPR046953">
    <property type="entry name" value="Spore_GerAC-like_C"/>
</dbReference>
<dbReference type="EMBL" id="JAVDSB010000004">
    <property type="protein sequence ID" value="MDR6551736.1"/>
    <property type="molecule type" value="Genomic_DNA"/>
</dbReference>
<proteinExistence type="inferred from homology"/>
<reference evidence="11 12" key="1">
    <citation type="submission" date="2023-07" db="EMBL/GenBank/DDBJ databases">
        <title>Sorghum-associated microbial communities from plants grown in Nebraska, USA.</title>
        <authorList>
            <person name="Schachtman D."/>
        </authorList>
    </citation>
    <scope>NUCLEOTIDE SEQUENCE [LARGE SCALE GENOMIC DNA]</scope>
    <source>
        <strain evidence="11 12">CC258</strain>
    </source>
</reference>
<evidence type="ECO:0000256" key="7">
    <source>
        <dbReference type="ARBA" id="ARBA00023288"/>
    </source>
</evidence>
<comment type="subcellular location">
    <subcellularLocation>
        <location evidence="1">Membrane</location>
        <topology evidence="1">Lipid-anchor</topology>
    </subcellularLocation>
</comment>
<dbReference type="Pfam" id="PF05504">
    <property type="entry name" value="Spore_GerAC"/>
    <property type="match status" value="1"/>
</dbReference>
<comment type="caution">
    <text evidence="11">The sequence shown here is derived from an EMBL/GenBank/DDBJ whole genome shotgun (WGS) entry which is preliminary data.</text>
</comment>
<dbReference type="Pfam" id="PF25198">
    <property type="entry name" value="Spore_GerAC_N"/>
    <property type="match status" value="1"/>
</dbReference>
<evidence type="ECO:0000313" key="11">
    <source>
        <dbReference type="EMBL" id="MDR6551736.1"/>
    </source>
</evidence>
<organism evidence="11 12">
    <name type="scientific">Paenibacillus qinlingensis</name>
    <dbReference type="NCBI Taxonomy" id="1837343"/>
    <lineage>
        <taxon>Bacteria</taxon>
        <taxon>Bacillati</taxon>
        <taxon>Bacillota</taxon>
        <taxon>Bacilli</taxon>
        <taxon>Bacillales</taxon>
        <taxon>Paenibacillaceae</taxon>
        <taxon>Paenibacillus</taxon>
    </lineage>
</organism>
<evidence type="ECO:0000256" key="1">
    <source>
        <dbReference type="ARBA" id="ARBA00004635"/>
    </source>
</evidence>
<feature type="domain" description="Spore germination protein N-terminal" evidence="10">
    <location>
        <begin position="22"/>
        <end position="198"/>
    </location>
</feature>
<evidence type="ECO:0000256" key="4">
    <source>
        <dbReference type="ARBA" id="ARBA00022729"/>
    </source>
</evidence>
<comment type="similarity">
    <text evidence="2">Belongs to the GerABKC lipoprotein family.</text>
</comment>
<dbReference type="NCBIfam" id="TIGR02887">
    <property type="entry name" value="spore_ger_x_C"/>
    <property type="match status" value="1"/>
</dbReference>
<gene>
    <name evidence="11" type="ORF">J2736_002925</name>
</gene>
<keyword evidence="7" id="KW-0449">Lipoprotein</keyword>
<keyword evidence="3" id="KW-0309">Germination</keyword>
<evidence type="ECO:0000256" key="2">
    <source>
        <dbReference type="ARBA" id="ARBA00007886"/>
    </source>
</evidence>
<evidence type="ECO:0000259" key="10">
    <source>
        <dbReference type="Pfam" id="PF25198"/>
    </source>
</evidence>
<dbReference type="Gene3D" id="6.20.190.10">
    <property type="entry name" value="Nutrient germinant receptor protein C, domain 1"/>
    <property type="match status" value="1"/>
</dbReference>
<keyword evidence="6" id="KW-0564">Palmitate</keyword>
<dbReference type="PROSITE" id="PS51257">
    <property type="entry name" value="PROKAR_LIPOPROTEIN"/>
    <property type="match status" value="1"/>
</dbReference>
<dbReference type="InterPro" id="IPR038501">
    <property type="entry name" value="Spore_GerAC_C_sf"/>
</dbReference>
<evidence type="ECO:0000256" key="3">
    <source>
        <dbReference type="ARBA" id="ARBA00022544"/>
    </source>
</evidence>
<dbReference type="PANTHER" id="PTHR35789">
    <property type="entry name" value="SPORE GERMINATION PROTEIN B3"/>
    <property type="match status" value="1"/>
</dbReference>
<evidence type="ECO:0000256" key="5">
    <source>
        <dbReference type="ARBA" id="ARBA00023136"/>
    </source>
</evidence>
<accession>A0ABU1NXE4</accession>
<dbReference type="PANTHER" id="PTHR35789:SF1">
    <property type="entry name" value="SPORE GERMINATION PROTEIN B3"/>
    <property type="match status" value="1"/>
</dbReference>
<sequence>MKIGWKICLLLLSICVLAGCWDRTELNDLALISALALDQTEDNQIQVTAQILVPQSQDGAGVSGASGGSNGAARHTVIRTGKGLNMSDALSKLQRVVPRKLFWGQCKVFIFSKSLAEAGIHDHFDFLIRHPNPREHAYLLVSDGKAADALELFPPIERTSAEVIRKLTELQIGIKVTMEQMSMMLKSDSQSAALPFVHILPLAKSSAPFQTIPYIMGTAIFKKDKMVGEISEKETRGLLWIINKIKHYTITFTMDEKDSVISLNPVTADIKLIPNIDGDTWIMTIQVRTEGTIVQNSTHMDPMKPEVINSMNKEFERVVKDRIKLALQVVQDQLKVDVFNFAKVFHRKYPKQWAQVKDNWEALFPKVEVRIDVQANILRTGLVNAPGGVPEEVE</sequence>
<keyword evidence="4 8" id="KW-0732">Signal</keyword>
<feature type="domain" description="Spore germination GerAC-like C-terminal" evidence="9">
    <location>
        <begin position="216"/>
        <end position="381"/>
    </location>
</feature>
<keyword evidence="5" id="KW-0472">Membrane</keyword>
<evidence type="ECO:0000313" key="12">
    <source>
        <dbReference type="Proteomes" id="UP001267290"/>
    </source>
</evidence>
<evidence type="ECO:0000259" key="9">
    <source>
        <dbReference type="Pfam" id="PF05504"/>
    </source>
</evidence>
<protein>
    <submittedName>
        <fullName evidence="11">Spore germination protein KC</fullName>
    </submittedName>
</protein>
<evidence type="ECO:0000256" key="8">
    <source>
        <dbReference type="SAM" id="SignalP"/>
    </source>
</evidence>
<keyword evidence="12" id="KW-1185">Reference proteome</keyword>
<feature type="signal peptide" evidence="8">
    <location>
        <begin position="1"/>
        <end position="18"/>
    </location>
</feature>
<dbReference type="InterPro" id="IPR057336">
    <property type="entry name" value="GerAC_N"/>
</dbReference>
<feature type="chain" id="PRO_5046235371" evidence="8">
    <location>
        <begin position="19"/>
        <end position="394"/>
    </location>
</feature>
<name>A0ABU1NXE4_9BACL</name>
<dbReference type="InterPro" id="IPR008844">
    <property type="entry name" value="Spore_GerAC-like"/>
</dbReference>
<dbReference type="Proteomes" id="UP001267290">
    <property type="component" value="Unassembled WGS sequence"/>
</dbReference>
<evidence type="ECO:0000256" key="6">
    <source>
        <dbReference type="ARBA" id="ARBA00023139"/>
    </source>
</evidence>
<dbReference type="RefSeq" id="WP_310499299.1">
    <property type="nucleotide sequence ID" value="NZ_JAVDSB010000004.1"/>
</dbReference>
<dbReference type="Gene3D" id="3.30.300.210">
    <property type="entry name" value="Nutrient germinant receptor protein C, domain 3"/>
    <property type="match status" value="1"/>
</dbReference>